<feature type="transmembrane region" description="Helical" evidence="7">
    <location>
        <begin position="315"/>
        <end position="336"/>
    </location>
</feature>
<keyword evidence="10" id="KW-1185">Reference proteome</keyword>
<evidence type="ECO:0000256" key="6">
    <source>
        <dbReference type="ARBA" id="ARBA00023136"/>
    </source>
</evidence>
<feature type="transmembrane region" description="Helical" evidence="7">
    <location>
        <begin position="111"/>
        <end position="134"/>
    </location>
</feature>
<dbReference type="PRINTS" id="PR00812">
    <property type="entry name" value="BCTERIALGSPF"/>
</dbReference>
<keyword evidence="4 7" id="KW-0812">Transmembrane</keyword>
<reference evidence="9 10" key="1">
    <citation type="submission" date="2018-06" db="EMBL/GenBank/DDBJ databases">
        <title>Thermoflavimicrobium daqus sp. nov., a thermophilic microbe isolated from Moutai-flavour Daqu.</title>
        <authorList>
            <person name="Wang X."/>
            <person name="Zhou H."/>
        </authorList>
    </citation>
    <scope>NUCLEOTIDE SEQUENCE [LARGE SCALE GENOMIC DNA]</scope>
    <source>
        <strain evidence="9 10">FBKL4.011</strain>
    </source>
</reference>
<dbReference type="InterPro" id="IPR018076">
    <property type="entry name" value="T2SS_GspF_dom"/>
</dbReference>
<name>A0A364K6I5_9BACL</name>
<feature type="domain" description="Type II secretion system protein GspF" evidence="8">
    <location>
        <begin position="16"/>
        <end position="135"/>
    </location>
</feature>
<evidence type="ECO:0000256" key="4">
    <source>
        <dbReference type="ARBA" id="ARBA00022692"/>
    </source>
</evidence>
<dbReference type="GO" id="GO:0005886">
    <property type="term" value="C:plasma membrane"/>
    <property type="evidence" value="ECO:0007669"/>
    <property type="project" value="UniProtKB-SubCell"/>
</dbReference>
<evidence type="ECO:0000313" key="10">
    <source>
        <dbReference type="Proteomes" id="UP000251213"/>
    </source>
</evidence>
<keyword evidence="5 7" id="KW-1133">Transmembrane helix</keyword>
<dbReference type="Proteomes" id="UP000251213">
    <property type="component" value="Unassembled WGS sequence"/>
</dbReference>
<comment type="similarity">
    <text evidence="2">Belongs to the GSP F family.</text>
</comment>
<comment type="caution">
    <text evidence="9">The sequence shown here is derived from an EMBL/GenBank/DDBJ whole genome shotgun (WGS) entry which is preliminary data.</text>
</comment>
<feature type="transmembrane region" description="Helical" evidence="7">
    <location>
        <begin position="154"/>
        <end position="180"/>
    </location>
</feature>
<evidence type="ECO:0000256" key="5">
    <source>
        <dbReference type="ARBA" id="ARBA00022989"/>
    </source>
</evidence>
<proteinExistence type="inferred from homology"/>
<dbReference type="EMBL" id="QJKK01000003">
    <property type="protein sequence ID" value="RAL25916.1"/>
    <property type="molecule type" value="Genomic_DNA"/>
</dbReference>
<evidence type="ECO:0000256" key="1">
    <source>
        <dbReference type="ARBA" id="ARBA00004651"/>
    </source>
</evidence>
<dbReference type="InterPro" id="IPR003004">
    <property type="entry name" value="GspF/PilC"/>
</dbReference>
<protein>
    <recommendedName>
        <fullName evidence="8">Type II secretion system protein GspF domain-containing protein</fullName>
    </recommendedName>
</protein>
<comment type="subcellular location">
    <subcellularLocation>
        <location evidence="1">Cell membrane</location>
        <topology evidence="1">Multi-pass membrane protein</topology>
    </subcellularLocation>
</comment>
<dbReference type="AlphaFoldDB" id="A0A364K6I5"/>
<reference evidence="9 10" key="2">
    <citation type="submission" date="2018-06" db="EMBL/GenBank/DDBJ databases">
        <authorList>
            <person name="Zhirakovskaya E."/>
        </authorList>
    </citation>
    <scope>NUCLEOTIDE SEQUENCE [LARGE SCALE GENOMIC DNA]</scope>
    <source>
        <strain evidence="9 10">FBKL4.011</strain>
    </source>
</reference>
<evidence type="ECO:0000256" key="3">
    <source>
        <dbReference type="ARBA" id="ARBA00022475"/>
    </source>
</evidence>
<evidence type="ECO:0000256" key="2">
    <source>
        <dbReference type="ARBA" id="ARBA00005745"/>
    </source>
</evidence>
<sequence>MWKRWDRWKADQLVVFSSQLANLLTSGIPLIPSLNILIEQEVISYPFGKRIIHHLEEGQSFSNALMQEQIPSLFVSFIRAAEEHGDYPFGLKQCQSYYQSRAKFSREIKKATTYPAIVLLLVMGAFLFLMVFVLPRFHELYQTMGIQMPVMTEWMLHSFELIRICMGVVFTFLLIAYLWIRTSKKQQWFLILLHLPFVNRFFRFRITHYVAIQLGALLQAGVPLLTALELIESLSPWSQLSKQIRAIKDQVTQGYSLCESIENICHSYFLPTFSKMVALGESSGRLDESLLNFANGVEMIFKERMEQFTRSLEPILILIIGVFISITVISLFMPMLQVVKGL</sequence>
<dbReference type="PANTHER" id="PTHR30012">
    <property type="entry name" value="GENERAL SECRETION PATHWAY PROTEIN"/>
    <property type="match status" value="1"/>
</dbReference>
<evidence type="ECO:0000256" key="7">
    <source>
        <dbReference type="SAM" id="Phobius"/>
    </source>
</evidence>
<keyword evidence="3" id="KW-1003">Cell membrane</keyword>
<accession>A0A364K6I5</accession>
<dbReference type="PANTHER" id="PTHR30012:SF0">
    <property type="entry name" value="TYPE II SECRETION SYSTEM PROTEIN F-RELATED"/>
    <property type="match status" value="1"/>
</dbReference>
<dbReference type="Pfam" id="PF00482">
    <property type="entry name" value="T2SSF"/>
    <property type="match status" value="2"/>
</dbReference>
<dbReference type="OrthoDB" id="9805682at2"/>
<organism evidence="9 10">
    <name type="scientific">Thermoflavimicrobium daqui</name>
    <dbReference type="NCBI Taxonomy" id="2137476"/>
    <lineage>
        <taxon>Bacteria</taxon>
        <taxon>Bacillati</taxon>
        <taxon>Bacillota</taxon>
        <taxon>Bacilli</taxon>
        <taxon>Bacillales</taxon>
        <taxon>Thermoactinomycetaceae</taxon>
        <taxon>Thermoflavimicrobium</taxon>
    </lineage>
</organism>
<feature type="domain" description="Type II secretion system protein GspF" evidence="8">
    <location>
        <begin position="213"/>
        <end position="334"/>
    </location>
</feature>
<dbReference type="RefSeq" id="WP_113658530.1">
    <property type="nucleotide sequence ID" value="NZ_KZ845665.1"/>
</dbReference>
<dbReference type="InterPro" id="IPR042094">
    <property type="entry name" value="T2SS_GspF_sf"/>
</dbReference>
<gene>
    <name evidence="9" type="ORF">DL897_07520</name>
</gene>
<evidence type="ECO:0000313" key="9">
    <source>
        <dbReference type="EMBL" id="RAL25916.1"/>
    </source>
</evidence>
<evidence type="ECO:0000259" key="8">
    <source>
        <dbReference type="Pfam" id="PF00482"/>
    </source>
</evidence>
<dbReference type="Gene3D" id="1.20.81.30">
    <property type="entry name" value="Type II secretion system (T2SS), domain F"/>
    <property type="match status" value="2"/>
</dbReference>
<keyword evidence="6 7" id="KW-0472">Membrane</keyword>